<dbReference type="AlphaFoldDB" id="A0A2P9AWN7"/>
<evidence type="ECO:0000313" key="7">
    <source>
        <dbReference type="Proteomes" id="UP000245698"/>
    </source>
</evidence>
<dbReference type="GO" id="GO:0006313">
    <property type="term" value="P:DNA transposition"/>
    <property type="evidence" value="ECO:0007669"/>
    <property type="project" value="InterPro"/>
</dbReference>
<evidence type="ECO:0000256" key="5">
    <source>
        <dbReference type="ARBA" id="ARBA00023172"/>
    </source>
</evidence>
<dbReference type="EMBL" id="FUIG01000098">
    <property type="protein sequence ID" value="SJM35608.1"/>
    <property type="molecule type" value="Genomic_DNA"/>
</dbReference>
<protein>
    <recommendedName>
        <fullName evidence="8">Transposase</fullName>
    </recommendedName>
</protein>
<dbReference type="Proteomes" id="UP000245698">
    <property type="component" value="Unassembled WGS sequence"/>
</dbReference>
<evidence type="ECO:0008006" key="8">
    <source>
        <dbReference type="Google" id="ProtNLM"/>
    </source>
</evidence>
<sequence>MPEVAECPNRPLDAVYTLVFFDAIRIEIRDEGFVRMKGDRIPPLAIHKLLSEAGQECRKADETVGRAACRYGRVVQLTTCANWHATCSGHGGRPRLRHGARCDYSVSQLKRL</sequence>
<keyword evidence="4" id="KW-0238">DNA-binding</keyword>
<dbReference type="Pfam" id="PF00872">
    <property type="entry name" value="Transposase_mut"/>
    <property type="match status" value="1"/>
</dbReference>
<dbReference type="InterPro" id="IPR001207">
    <property type="entry name" value="Transposase_mutator"/>
</dbReference>
<evidence type="ECO:0000256" key="4">
    <source>
        <dbReference type="ARBA" id="ARBA00023125"/>
    </source>
</evidence>
<evidence type="ECO:0000313" key="6">
    <source>
        <dbReference type="EMBL" id="SJM35608.1"/>
    </source>
</evidence>
<organism evidence="6 7">
    <name type="scientific">Mesorhizobium delmotii</name>
    <dbReference type="NCBI Taxonomy" id="1631247"/>
    <lineage>
        <taxon>Bacteria</taxon>
        <taxon>Pseudomonadati</taxon>
        <taxon>Pseudomonadota</taxon>
        <taxon>Alphaproteobacteria</taxon>
        <taxon>Hyphomicrobiales</taxon>
        <taxon>Phyllobacteriaceae</taxon>
        <taxon>Mesorhizobium</taxon>
    </lineage>
</organism>
<keyword evidence="5" id="KW-0233">DNA recombination</keyword>
<dbReference type="GO" id="GO:0004803">
    <property type="term" value="F:transposase activity"/>
    <property type="evidence" value="ECO:0007669"/>
    <property type="project" value="InterPro"/>
</dbReference>
<proteinExistence type="inferred from homology"/>
<keyword evidence="7" id="KW-1185">Reference proteome</keyword>
<reference evidence="7" key="1">
    <citation type="submission" date="2016-12" db="EMBL/GenBank/DDBJ databases">
        <authorList>
            <person name="Brunel B."/>
        </authorList>
    </citation>
    <scope>NUCLEOTIDE SEQUENCE [LARGE SCALE GENOMIC DNA]</scope>
</reference>
<evidence type="ECO:0000256" key="3">
    <source>
        <dbReference type="ARBA" id="ARBA00022578"/>
    </source>
</evidence>
<name>A0A2P9AWN7_9HYPH</name>
<comment type="function">
    <text evidence="1">Required for the transposition of the insertion element.</text>
</comment>
<evidence type="ECO:0000256" key="1">
    <source>
        <dbReference type="ARBA" id="ARBA00002190"/>
    </source>
</evidence>
<dbReference type="GO" id="GO:0003677">
    <property type="term" value="F:DNA binding"/>
    <property type="evidence" value="ECO:0007669"/>
    <property type="project" value="UniProtKB-KW"/>
</dbReference>
<keyword evidence="3" id="KW-0815">Transposition</keyword>
<gene>
    <name evidence="6" type="ORF">BQ8482_850005</name>
</gene>
<comment type="similarity">
    <text evidence="2">Belongs to the transposase mutator family.</text>
</comment>
<accession>A0A2P9AWN7</accession>
<evidence type="ECO:0000256" key="2">
    <source>
        <dbReference type="ARBA" id="ARBA00010961"/>
    </source>
</evidence>